<keyword evidence="1" id="KW-0812">Transmembrane</keyword>
<organism evidence="2 3">
    <name type="scientific">Stephania yunnanensis</name>
    <dbReference type="NCBI Taxonomy" id="152371"/>
    <lineage>
        <taxon>Eukaryota</taxon>
        <taxon>Viridiplantae</taxon>
        <taxon>Streptophyta</taxon>
        <taxon>Embryophyta</taxon>
        <taxon>Tracheophyta</taxon>
        <taxon>Spermatophyta</taxon>
        <taxon>Magnoliopsida</taxon>
        <taxon>Ranunculales</taxon>
        <taxon>Menispermaceae</taxon>
        <taxon>Menispermoideae</taxon>
        <taxon>Cissampelideae</taxon>
        <taxon>Stephania</taxon>
    </lineage>
</organism>
<reference evidence="2 3" key="1">
    <citation type="submission" date="2024-01" db="EMBL/GenBank/DDBJ databases">
        <title>Genome assemblies of Stephania.</title>
        <authorList>
            <person name="Yang L."/>
        </authorList>
    </citation>
    <scope>NUCLEOTIDE SEQUENCE [LARGE SCALE GENOMIC DNA]</scope>
    <source>
        <strain evidence="2">YNDBR</strain>
        <tissue evidence="2">Leaf</tissue>
    </source>
</reference>
<feature type="transmembrane region" description="Helical" evidence="1">
    <location>
        <begin position="36"/>
        <end position="55"/>
    </location>
</feature>
<proteinExistence type="predicted"/>
<dbReference type="Proteomes" id="UP001420932">
    <property type="component" value="Unassembled WGS sequence"/>
</dbReference>
<evidence type="ECO:0000313" key="3">
    <source>
        <dbReference type="Proteomes" id="UP001420932"/>
    </source>
</evidence>
<accession>A0AAP0P273</accession>
<dbReference type="EMBL" id="JBBNAF010000007">
    <property type="protein sequence ID" value="KAK9127658.1"/>
    <property type="molecule type" value="Genomic_DNA"/>
</dbReference>
<sequence>MIWFDLHYIGKYISIDIYIERYEKYKSKQRVRNRKSFWGGLFFLATTILFSASLAELSSPPFYIFYFSLFFVFFDGRLKLLA</sequence>
<dbReference type="AlphaFoldDB" id="A0AAP0P273"/>
<feature type="transmembrane region" description="Helical" evidence="1">
    <location>
        <begin position="61"/>
        <end position="78"/>
    </location>
</feature>
<gene>
    <name evidence="2" type="ORF">Syun_016455</name>
</gene>
<evidence type="ECO:0000256" key="1">
    <source>
        <dbReference type="SAM" id="Phobius"/>
    </source>
</evidence>
<keyword evidence="1" id="KW-1133">Transmembrane helix</keyword>
<comment type="caution">
    <text evidence="2">The sequence shown here is derived from an EMBL/GenBank/DDBJ whole genome shotgun (WGS) entry which is preliminary data.</text>
</comment>
<protein>
    <submittedName>
        <fullName evidence="2">Uncharacterized protein</fullName>
    </submittedName>
</protein>
<keyword evidence="1" id="KW-0472">Membrane</keyword>
<evidence type="ECO:0000313" key="2">
    <source>
        <dbReference type="EMBL" id="KAK9127658.1"/>
    </source>
</evidence>
<keyword evidence="3" id="KW-1185">Reference proteome</keyword>
<name>A0AAP0P273_9MAGN</name>